<dbReference type="GO" id="GO:0071472">
    <property type="term" value="P:cellular response to salt stress"/>
    <property type="evidence" value="ECO:0007669"/>
    <property type="project" value="UniProtKB-ARBA"/>
</dbReference>
<dbReference type="PROSITE" id="PS50144">
    <property type="entry name" value="MATH"/>
    <property type="match status" value="1"/>
</dbReference>
<dbReference type="CDD" id="cd14736">
    <property type="entry name" value="BACK_AtBPM-like"/>
    <property type="match status" value="1"/>
</dbReference>
<evidence type="ECO:0000256" key="2">
    <source>
        <dbReference type="ARBA" id="ARBA00004906"/>
    </source>
</evidence>
<evidence type="ECO:0000259" key="4">
    <source>
        <dbReference type="PROSITE" id="PS50097"/>
    </source>
</evidence>
<dbReference type="SUPFAM" id="SSF49599">
    <property type="entry name" value="TRAF domain-like"/>
    <property type="match status" value="1"/>
</dbReference>
<comment type="similarity">
    <text evidence="3">Belongs to the Tdpoz family.</text>
</comment>
<dbReference type="InterPro" id="IPR002083">
    <property type="entry name" value="MATH/TRAF_dom"/>
</dbReference>
<evidence type="ECO:0000313" key="7">
    <source>
        <dbReference type="Proteomes" id="UP000249390"/>
    </source>
</evidence>
<dbReference type="Gene3D" id="1.25.40.420">
    <property type="match status" value="1"/>
</dbReference>
<dbReference type="InterPro" id="IPR034090">
    <property type="entry name" value="BPM_C"/>
</dbReference>
<dbReference type="FunFam" id="3.30.710.10:FF:000136">
    <property type="entry name" value="BTB-POZ and math domain 1"/>
    <property type="match status" value="1"/>
</dbReference>
<comment type="caution">
    <text evidence="6">The sequence shown here is derived from an EMBL/GenBank/DDBJ whole genome shotgun (WGS) entry which is preliminary data.</text>
</comment>
<sequence length="395" mass="43658">MGRVEIDRLAPAPVSSSTSITETVNGAHDFKITGYSLTKGMGIGKYIASDTFTVGGISWAIYFYPDGKSPEDNTTYVSLFIALASEGVEVRALFELSLIDQSGKEMHKVHSHFGRALDTGPYTLKSRGSMWGYKKFFRRTSFETSDYLKDDCLEIRCCVGVVRSHTEGLKTCSISVTPSDIGLHYGQLLESGMGTDVKLEVNGETFAAHKLVLAARSPVFRAQLFGPMKDQETNIKVEDMEAPVFKALLHFIYWDALPDLGELAGLNSKWASTLMTQHLLAASDRYGLDRLRVLCEAHLCEHVAINTVATTLALADQHRCFTLKSVCLKFIASHGNLRAVMETDGFDYLKESCPWIVTEVLENVARVCEHPSNKLVNDGVLDGTDANGRRVKQRL</sequence>
<dbReference type="InterPro" id="IPR011333">
    <property type="entry name" value="SKP1/BTB/POZ_sf"/>
</dbReference>
<dbReference type="PROSITE" id="PS50097">
    <property type="entry name" value="BTB"/>
    <property type="match status" value="1"/>
</dbReference>
<dbReference type="Pfam" id="PF00651">
    <property type="entry name" value="BTB"/>
    <property type="match status" value="1"/>
</dbReference>
<dbReference type="InterPro" id="IPR008974">
    <property type="entry name" value="TRAF-like"/>
</dbReference>
<proteinExistence type="inferred from homology"/>
<protein>
    <recommendedName>
        <fullName evidence="8">BTB domain-containing protein</fullName>
    </recommendedName>
</protein>
<evidence type="ECO:0008006" key="8">
    <source>
        <dbReference type="Google" id="ProtNLM"/>
    </source>
</evidence>
<organism evidence="6 7">
    <name type="scientific">Cuscuta australis</name>
    <dbReference type="NCBI Taxonomy" id="267555"/>
    <lineage>
        <taxon>Eukaryota</taxon>
        <taxon>Viridiplantae</taxon>
        <taxon>Streptophyta</taxon>
        <taxon>Embryophyta</taxon>
        <taxon>Tracheophyta</taxon>
        <taxon>Spermatophyta</taxon>
        <taxon>Magnoliopsida</taxon>
        <taxon>eudicotyledons</taxon>
        <taxon>Gunneridae</taxon>
        <taxon>Pentapetalae</taxon>
        <taxon>asterids</taxon>
        <taxon>lamiids</taxon>
        <taxon>Solanales</taxon>
        <taxon>Convolvulaceae</taxon>
        <taxon>Cuscuteae</taxon>
        <taxon>Cuscuta</taxon>
        <taxon>Cuscuta subgen. Grammica</taxon>
        <taxon>Cuscuta sect. Cleistogrammica</taxon>
    </lineage>
</organism>
<reference evidence="6 7" key="1">
    <citation type="submission" date="2018-06" db="EMBL/GenBank/DDBJ databases">
        <title>The Genome of Cuscuta australis (Dodder) Provides Insight into the Evolution of Plant Parasitism.</title>
        <authorList>
            <person name="Liu H."/>
        </authorList>
    </citation>
    <scope>NUCLEOTIDE SEQUENCE [LARGE SCALE GENOMIC DNA]</scope>
    <source>
        <strain evidence="7">cv. Yunnan</strain>
        <tissue evidence="6">Vines</tissue>
    </source>
</reference>
<dbReference type="Gene3D" id="2.60.210.10">
    <property type="entry name" value="Apoptosis, Tumor Necrosis Factor Receptor Associated Protein 2, Chain A"/>
    <property type="match status" value="1"/>
</dbReference>
<comment type="function">
    <text evidence="1">May act as a substrate-specific adapter of an E3 ubiquitin-protein ligase complex (CUL3-RBX1-BTB) which mediates the ubiquitination and subsequent proteasomal degradation of target proteins.</text>
</comment>
<dbReference type="CDD" id="cd18280">
    <property type="entry name" value="BTB_POZ_BPM_plant"/>
    <property type="match status" value="1"/>
</dbReference>
<dbReference type="AlphaFoldDB" id="A0A328DC94"/>
<name>A0A328DC94_9ASTE</name>
<evidence type="ECO:0000256" key="3">
    <source>
        <dbReference type="ARBA" id="ARBA00010846"/>
    </source>
</evidence>
<dbReference type="Gene3D" id="3.30.710.10">
    <property type="entry name" value="Potassium Channel Kv1.1, Chain A"/>
    <property type="match status" value="1"/>
</dbReference>
<feature type="domain" description="MATH" evidence="5">
    <location>
        <begin position="25"/>
        <end position="159"/>
    </location>
</feature>
<evidence type="ECO:0000259" key="5">
    <source>
        <dbReference type="PROSITE" id="PS50144"/>
    </source>
</evidence>
<evidence type="ECO:0000256" key="1">
    <source>
        <dbReference type="ARBA" id="ARBA00002668"/>
    </source>
</evidence>
<dbReference type="InterPro" id="IPR045005">
    <property type="entry name" value="BPM1-6"/>
</dbReference>
<dbReference type="PANTHER" id="PTHR26379:SF187">
    <property type="entry name" value="OS07G0655300 PROTEIN"/>
    <property type="match status" value="1"/>
</dbReference>
<accession>A0A328DC94</accession>
<dbReference type="Proteomes" id="UP000249390">
    <property type="component" value="Unassembled WGS sequence"/>
</dbReference>
<dbReference type="EMBL" id="NQVE01000175">
    <property type="protein sequence ID" value="RAL42138.1"/>
    <property type="molecule type" value="Genomic_DNA"/>
</dbReference>
<evidence type="ECO:0000313" key="6">
    <source>
        <dbReference type="EMBL" id="RAL42138.1"/>
    </source>
</evidence>
<dbReference type="Pfam" id="PF22486">
    <property type="entry name" value="MATH_2"/>
    <property type="match status" value="1"/>
</dbReference>
<dbReference type="SUPFAM" id="SSF54695">
    <property type="entry name" value="POZ domain"/>
    <property type="match status" value="1"/>
</dbReference>
<comment type="pathway">
    <text evidence="2">Protein modification; protein ubiquitination.</text>
</comment>
<dbReference type="Pfam" id="PF24570">
    <property type="entry name" value="BACK_BPM_SPOP"/>
    <property type="match status" value="1"/>
</dbReference>
<keyword evidence="7" id="KW-1185">Reference proteome</keyword>
<dbReference type="GO" id="GO:0016567">
    <property type="term" value="P:protein ubiquitination"/>
    <property type="evidence" value="ECO:0007669"/>
    <property type="project" value="InterPro"/>
</dbReference>
<dbReference type="InterPro" id="IPR000210">
    <property type="entry name" value="BTB/POZ_dom"/>
</dbReference>
<dbReference type="SMART" id="SM00061">
    <property type="entry name" value="MATH"/>
    <property type="match status" value="1"/>
</dbReference>
<dbReference type="InterPro" id="IPR056423">
    <property type="entry name" value="BACK_BPM_SPOP"/>
</dbReference>
<gene>
    <name evidence="6" type="ORF">DM860_011921</name>
</gene>
<feature type="domain" description="BTB" evidence="4">
    <location>
        <begin position="195"/>
        <end position="253"/>
    </location>
</feature>
<dbReference type="CDD" id="cd00121">
    <property type="entry name" value="MATH"/>
    <property type="match status" value="1"/>
</dbReference>
<dbReference type="PANTHER" id="PTHR26379">
    <property type="entry name" value="BTB/POZ AND MATH DOMAIN-CONTAINING PROTEIN 1"/>
    <property type="match status" value="1"/>
</dbReference>
<dbReference type="SMART" id="SM00225">
    <property type="entry name" value="BTB"/>
    <property type="match status" value="1"/>
</dbReference>